<evidence type="ECO:0000259" key="7">
    <source>
        <dbReference type="Pfam" id="PF02952"/>
    </source>
</evidence>
<dbReference type="Pfam" id="PF02952">
    <property type="entry name" value="Fucose_iso_C"/>
    <property type="match status" value="1"/>
</dbReference>
<protein>
    <submittedName>
        <fullName evidence="10">L-fucose isomerase</fullName>
        <ecNumber evidence="10">5.3.1.25</ecNumber>
    </submittedName>
</protein>
<keyword evidence="2" id="KW-0479">Metal-binding</keyword>
<feature type="domain" description="L-fucose isomerase C-terminal" evidence="7">
    <location>
        <begin position="469"/>
        <end position="594"/>
    </location>
</feature>
<reference evidence="10" key="1">
    <citation type="submission" date="2023-07" db="EMBL/GenBank/DDBJ databases">
        <title>Genomic Encyclopedia of Type Strains, Phase IV (KMG-IV): sequencing the most valuable type-strain genomes for metagenomic binning, comparative biology and taxonomic classification.</title>
        <authorList>
            <person name="Goeker M."/>
        </authorList>
    </citation>
    <scope>NUCLEOTIDE SEQUENCE</scope>
    <source>
        <strain evidence="10">DSM 24202</strain>
    </source>
</reference>
<sequence length="626" mass="68505">MARSSDRPNFSALAKSIRSFQDADQTIIGQIPTIALTPVSDGRRGAYEDNTVKTWGMVEKVYDLLTNNVFQPDGKPIRVVVAPEIVYGARSAARAQAYYATQGVSANIWIGRSWSYSDELMGAMMGVGSSEWQQCAYGLNQTDRPGAVWLKAFTAAMDEKKHPIFCVYSPDLEDEDGPLSDFVAGKLMRFSRCAAAVAFMRGKNYLSVGGVSMGIIGSDVRRNTMMNYLGMGTVSVDMSILTGRMQSKFYDHEEVAKGVKFLKQFKMAMTNKPAQRRNGLSDDELIETCIKMTTIVRDLMIGNPKLADAAYGKKYGFTADVEYAQGTNAIAAGTQGQRQWTDYNPNFDVTESLLNSSFDWNGFTGSRVVATENDSKNGVGMLIANLLTGGVPQLFADIRTNWTPASIKKATGVNVDKVCPRGIIDKRNSGAGALDYALDIFAIAGLDPAKASVQDAWKAICASPKLQKELIKKAIAGTTYMNAALTYFPGDGLSSHFTTPGNVPMTAYRYNMVGDLLTCSVVEGETVNLPAKVSNHISKVTDATWPETYWAPRDMTSYEYMSKIGPNHDANSFGLIGADFITFNAMLRIPVDMHNVPANDIFRPTMWDRFAGDDYRACAFLGPIYA</sequence>
<evidence type="ECO:0000256" key="3">
    <source>
        <dbReference type="ARBA" id="ARBA00023211"/>
    </source>
</evidence>
<dbReference type="InterPro" id="IPR012889">
    <property type="entry name" value="Fucose_isomerase_N2"/>
</dbReference>
<dbReference type="Pfam" id="PF07882">
    <property type="entry name" value="Fucose_iso_N2"/>
    <property type="match status" value="1"/>
</dbReference>
<accession>A0AAE3VHZ0</accession>
<evidence type="ECO:0000259" key="8">
    <source>
        <dbReference type="Pfam" id="PF07881"/>
    </source>
</evidence>
<dbReference type="InterPro" id="IPR015888">
    <property type="entry name" value="Fuc_isomerase_C"/>
</dbReference>
<dbReference type="GO" id="GO:0019571">
    <property type="term" value="P:D-arabinose catabolic process"/>
    <property type="evidence" value="ECO:0007669"/>
    <property type="project" value="TreeGrafter"/>
</dbReference>
<keyword evidence="5" id="KW-0294">Fucose metabolism</keyword>
<dbReference type="InterPro" id="IPR004216">
    <property type="entry name" value="Fuc/Ara_isomerase_C"/>
</dbReference>
<keyword evidence="6" id="KW-0119">Carbohydrate metabolism</keyword>
<keyword evidence="4 10" id="KW-0413">Isomerase</keyword>
<dbReference type="SUPFAM" id="SSF53743">
    <property type="entry name" value="FucI/AraA N-terminal and middle domains"/>
    <property type="match status" value="1"/>
</dbReference>
<feature type="domain" description="L-fucose isomerase N-terminal-2" evidence="9">
    <location>
        <begin position="203"/>
        <end position="389"/>
    </location>
</feature>
<dbReference type="InterPro" id="IPR005763">
    <property type="entry name" value="Fucose_isomerase"/>
</dbReference>
<dbReference type="GO" id="GO:0005737">
    <property type="term" value="C:cytoplasm"/>
    <property type="evidence" value="ECO:0007669"/>
    <property type="project" value="InterPro"/>
</dbReference>
<dbReference type="EMBL" id="JAUSVL010000001">
    <property type="protein sequence ID" value="MDQ0290494.1"/>
    <property type="molecule type" value="Genomic_DNA"/>
</dbReference>
<dbReference type="Gene3D" id="3.20.14.10">
    <property type="entry name" value="L-fucose/L-arabinose isomerase, C-terminal"/>
    <property type="match status" value="1"/>
</dbReference>
<dbReference type="Gene3D" id="3.40.50.1070">
    <property type="match status" value="1"/>
</dbReference>
<dbReference type="Proteomes" id="UP001238163">
    <property type="component" value="Unassembled WGS sequence"/>
</dbReference>
<dbReference type="AlphaFoldDB" id="A0AAE3VHZ0"/>
<organism evidence="10 11">
    <name type="scientific">Oligosphaera ethanolica</name>
    <dbReference type="NCBI Taxonomy" id="760260"/>
    <lineage>
        <taxon>Bacteria</taxon>
        <taxon>Pseudomonadati</taxon>
        <taxon>Lentisphaerota</taxon>
        <taxon>Oligosphaeria</taxon>
        <taxon>Oligosphaerales</taxon>
        <taxon>Oligosphaeraceae</taxon>
        <taxon>Oligosphaera</taxon>
    </lineage>
</organism>
<dbReference type="InterPro" id="IPR038391">
    <property type="entry name" value="Fucose_iso_dom1_sf"/>
</dbReference>
<dbReference type="GO" id="GO:0008736">
    <property type="term" value="F:L-fucose isomerase activity"/>
    <property type="evidence" value="ECO:0007669"/>
    <property type="project" value="UniProtKB-EC"/>
</dbReference>
<evidence type="ECO:0000256" key="6">
    <source>
        <dbReference type="ARBA" id="ARBA00023277"/>
    </source>
</evidence>
<dbReference type="PANTHER" id="PTHR37840">
    <property type="entry name" value="L-FUCOSE ISOMERASE"/>
    <property type="match status" value="1"/>
</dbReference>
<comment type="caution">
    <text evidence="10">The sequence shown here is derived from an EMBL/GenBank/DDBJ whole genome shotgun (WGS) entry which is preliminary data.</text>
</comment>
<dbReference type="EC" id="5.3.1.25" evidence="10"/>
<evidence type="ECO:0000259" key="9">
    <source>
        <dbReference type="Pfam" id="PF07882"/>
    </source>
</evidence>
<dbReference type="InterPro" id="IPR009015">
    <property type="entry name" value="Fucose_isomerase_N/cen_sf"/>
</dbReference>
<dbReference type="InterPro" id="IPR038393">
    <property type="entry name" value="Fuc_iso_dom3_sf"/>
</dbReference>
<keyword evidence="3" id="KW-0464">Manganese</keyword>
<evidence type="ECO:0000313" key="10">
    <source>
        <dbReference type="EMBL" id="MDQ0290494.1"/>
    </source>
</evidence>
<feature type="domain" description="L-fucose isomerase N-terminal-1" evidence="8">
    <location>
        <begin position="32"/>
        <end position="202"/>
    </location>
</feature>
<gene>
    <name evidence="10" type="ORF">J3R75_002601</name>
</gene>
<evidence type="ECO:0000256" key="5">
    <source>
        <dbReference type="ARBA" id="ARBA00023253"/>
    </source>
</evidence>
<dbReference type="InterPro" id="IPR012888">
    <property type="entry name" value="Fucose_iso_N1"/>
</dbReference>
<evidence type="ECO:0000256" key="1">
    <source>
        <dbReference type="ARBA" id="ARBA00022490"/>
    </source>
</evidence>
<proteinExistence type="predicted"/>
<dbReference type="PANTHER" id="PTHR37840:SF1">
    <property type="entry name" value="L-FUCOSE ISOMERASE"/>
    <property type="match status" value="1"/>
</dbReference>
<dbReference type="RefSeq" id="WP_307262065.1">
    <property type="nucleotide sequence ID" value="NZ_JAUSVL010000001.1"/>
</dbReference>
<keyword evidence="1" id="KW-0963">Cytoplasm</keyword>
<evidence type="ECO:0000313" key="11">
    <source>
        <dbReference type="Proteomes" id="UP001238163"/>
    </source>
</evidence>
<evidence type="ECO:0000256" key="4">
    <source>
        <dbReference type="ARBA" id="ARBA00023235"/>
    </source>
</evidence>
<keyword evidence="11" id="KW-1185">Reference proteome</keyword>
<dbReference type="InterPro" id="IPR038392">
    <property type="entry name" value="Fucose_isomerase_dom2_sf"/>
</dbReference>
<dbReference type="SUPFAM" id="SSF50443">
    <property type="entry name" value="FucI/AraA C-terminal domain-like"/>
    <property type="match status" value="1"/>
</dbReference>
<evidence type="ECO:0000256" key="2">
    <source>
        <dbReference type="ARBA" id="ARBA00022723"/>
    </source>
</evidence>
<dbReference type="GO" id="GO:0042355">
    <property type="term" value="P:L-fucose catabolic process"/>
    <property type="evidence" value="ECO:0007669"/>
    <property type="project" value="TreeGrafter"/>
</dbReference>
<dbReference type="Gene3D" id="3.40.275.10">
    <property type="entry name" value="L-fucose Isomerase, Chain A, domain 2"/>
    <property type="match status" value="1"/>
</dbReference>
<dbReference type="Pfam" id="PF07881">
    <property type="entry name" value="Fucose_iso_N1"/>
    <property type="match status" value="1"/>
</dbReference>
<name>A0AAE3VHZ0_9BACT</name>
<dbReference type="GO" id="GO:0030145">
    <property type="term" value="F:manganese ion binding"/>
    <property type="evidence" value="ECO:0007669"/>
    <property type="project" value="InterPro"/>
</dbReference>
<dbReference type="GO" id="GO:0008790">
    <property type="term" value="F:arabinose isomerase activity"/>
    <property type="evidence" value="ECO:0007669"/>
    <property type="project" value="TreeGrafter"/>
</dbReference>